<comment type="caution">
    <text evidence="1">The sequence shown here is derived from an EMBL/GenBank/DDBJ whole genome shotgun (WGS) entry which is preliminary data.</text>
</comment>
<dbReference type="RefSeq" id="WP_107936949.1">
    <property type="nucleotide sequence ID" value="NZ_CP085009.1"/>
</dbReference>
<protein>
    <submittedName>
        <fullName evidence="1">Uncharacterized protein</fullName>
    </submittedName>
</protein>
<reference evidence="1 2" key="1">
    <citation type="submission" date="2018-06" db="EMBL/GenBank/DDBJ databases">
        <title>Genomic Encyclopedia of Archaeal and Bacterial Type Strains, Phase II (KMG-II): from individual species to whole genera.</title>
        <authorList>
            <person name="Goeker M."/>
        </authorList>
    </citation>
    <scope>NUCLEOTIDE SEQUENCE [LARGE SCALE GENOMIC DNA]</scope>
    <source>
        <strain evidence="1 2">KACC 16626</strain>
    </source>
</reference>
<sequence>MKDLCKCDETYDLKVDADIGADAIWCNKCSCNFEILYVPISIELQSELTKWILKYGEWIDWENDKIVSNGVELEEAHNIQGLKLANRVKNELKERYKVTFSPSTFARRHAKSIK</sequence>
<dbReference type="Proteomes" id="UP000247416">
    <property type="component" value="Unassembled WGS sequence"/>
</dbReference>
<gene>
    <name evidence="1" type="ORF">BJ095_12933</name>
</gene>
<dbReference type="OrthoDB" id="2084083at2"/>
<keyword evidence="2" id="KW-1185">Reference proteome</keyword>
<accession>A0A318TG65</accession>
<dbReference type="AlphaFoldDB" id="A0A318TG65"/>
<evidence type="ECO:0000313" key="2">
    <source>
        <dbReference type="Proteomes" id="UP000247416"/>
    </source>
</evidence>
<evidence type="ECO:0000313" key="1">
    <source>
        <dbReference type="EMBL" id="PYF03696.1"/>
    </source>
</evidence>
<name>A0A318TG65_9BACL</name>
<proteinExistence type="predicted"/>
<organism evidence="1 2">
    <name type="scientific">Ureibacillus chungkukjangi</name>
    <dbReference type="NCBI Taxonomy" id="1202712"/>
    <lineage>
        <taxon>Bacteria</taxon>
        <taxon>Bacillati</taxon>
        <taxon>Bacillota</taxon>
        <taxon>Bacilli</taxon>
        <taxon>Bacillales</taxon>
        <taxon>Caryophanaceae</taxon>
        <taxon>Ureibacillus</taxon>
    </lineage>
</organism>
<dbReference type="EMBL" id="QJTJ01000029">
    <property type="protein sequence ID" value="PYF03696.1"/>
    <property type="molecule type" value="Genomic_DNA"/>
</dbReference>